<dbReference type="NCBIfam" id="NF002352">
    <property type="entry name" value="PRK01318.1-3"/>
    <property type="match status" value="1"/>
</dbReference>
<name>A0A1E3WSQ4_9VIBR</name>
<dbReference type="OrthoDB" id="9780552at2"/>
<organism evidence="16 17">
    <name type="scientific">Vibrio scophthalmi</name>
    <dbReference type="NCBI Taxonomy" id="45658"/>
    <lineage>
        <taxon>Bacteria</taxon>
        <taxon>Pseudomonadati</taxon>
        <taxon>Pseudomonadota</taxon>
        <taxon>Gammaproteobacteria</taxon>
        <taxon>Vibrionales</taxon>
        <taxon>Vibrionaceae</taxon>
        <taxon>Vibrio</taxon>
    </lineage>
</organism>
<evidence type="ECO:0000256" key="1">
    <source>
        <dbReference type="ARBA" id="ARBA00004429"/>
    </source>
</evidence>
<evidence type="ECO:0000259" key="15">
    <source>
        <dbReference type="Pfam" id="PF14849"/>
    </source>
</evidence>
<feature type="domain" description="Membrane insertase YidC N-terminal" evidence="15">
    <location>
        <begin position="65"/>
        <end position="338"/>
    </location>
</feature>
<keyword evidence="6 13" id="KW-0812">Transmembrane</keyword>
<evidence type="ECO:0000256" key="10">
    <source>
        <dbReference type="ARBA" id="ARBA00023186"/>
    </source>
</evidence>
<evidence type="ECO:0000256" key="11">
    <source>
        <dbReference type="ARBA" id="ARBA00033245"/>
    </source>
</evidence>
<evidence type="ECO:0000256" key="3">
    <source>
        <dbReference type="ARBA" id="ARBA00015325"/>
    </source>
</evidence>
<dbReference type="Pfam" id="PF14849">
    <property type="entry name" value="YidC_periplas"/>
    <property type="match status" value="1"/>
</dbReference>
<dbReference type="GO" id="GO:0051205">
    <property type="term" value="P:protein insertion into membrane"/>
    <property type="evidence" value="ECO:0007669"/>
    <property type="project" value="TreeGrafter"/>
</dbReference>
<dbReference type="InterPro" id="IPR047196">
    <property type="entry name" value="YidC_ALB_C"/>
</dbReference>
<dbReference type="NCBIfam" id="NF002351">
    <property type="entry name" value="PRK01318.1-1"/>
    <property type="match status" value="1"/>
</dbReference>
<dbReference type="NCBIfam" id="TIGR03593">
    <property type="entry name" value="yidC_nterm"/>
    <property type="match status" value="1"/>
</dbReference>
<dbReference type="PRINTS" id="PR01900">
    <property type="entry name" value="YIDCPROTEIN"/>
</dbReference>
<dbReference type="Gene3D" id="2.70.98.90">
    <property type="match status" value="1"/>
</dbReference>
<feature type="transmembrane region" description="Helical" evidence="13">
    <location>
        <begin position="413"/>
        <end position="436"/>
    </location>
</feature>
<dbReference type="PANTHER" id="PTHR12428:SF65">
    <property type="entry name" value="CYTOCHROME C OXIDASE ASSEMBLY PROTEIN COX18, MITOCHONDRIAL"/>
    <property type="match status" value="1"/>
</dbReference>
<evidence type="ECO:0000259" key="14">
    <source>
        <dbReference type="Pfam" id="PF02096"/>
    </source>
</evidence>
<evidence type="ECO:0000256" key="8">
    <source>
        <dbReference type="ARBA" id="ARBA00022989"/>
    </source>
</evidence>
<dbReference type="InterPro" id="IPR001708">
    <property type="entry name" value="YidC/ALB3/OXA1/COX18"/>
</dbReference>
<dbReference type="InterPro" id="IPR038221">
    <property type="entry name" value="YidC_periplasmic_sf"/>
</dbReference>
<dbReference type="InterPro" id="IPR028055">
    <property type="entry name" value="YidC/Oxa/ALB_C"/>
</dbReference>
<feature type="transmembrane region" description="Helical" evidence="13">
    <location>
        <begin position="339"/>
        <end position="361"/>
    </location>
</feature>
<sequence length="539" mass="60337">MDSQRNILLIALALVSFLLYQQWNVAKNPAPQAIEQAQSSSSLPAPSFADELDPAPSQQAAAKIITVTTDVLTLSIDAVGGDVVQADLNQYSAELDSPERFELLKNEPGHQFIAQSGLVGPQGIDLSSTNRPAYTVSADSFELTDGVDELRIPMTFSANGLDYVKTYVLERGSYAVNVEYDVVNNSGNNATFGMYAHLRQNVMDDGGSITMPTYRGGAYSTQDVNYKKYSFDDMQDRNLSLNLTDGQGWAAMIQHYFATAWIPRDEPGTNLYTRVIGNLADIGVRMPNKTIATGDTANFTATLWVGPKLQNQMAEVAPHLDLVVDYGWLWFIAKPLHSLLSFIHGFVGNWGVAIICLTFIVRGAMYPLTKAQYTSMAKMRMLQPKLAAMRERIGDDRQRMSQEMMELYKKEKVNPLGGCLPLILQMPIFIALYWALMESVELRHSPFFGWIHDLSAQDPYYILPLLMGTSMFMIQKMSPTTVTDPMQQKIMTFMPVMFTFFFLFFPSGLVLYWLVSNIVTLIQQSLIYKALEKKGLHTK</sequence>
<reference evidence="16 17" key="1">
    <citation type="submission" date="2016-08" db="EMBL/GenBank/DDBJ databases">
        <title>Genome sequencing of Vibrio scophthalmi strain FP3289, an isolated from Paralichthys olivaceus.</title>
        <authorList>
            <person name="Han H.-J."/>
        </authorList>
    </citation>
    <scope>NUCLEOTIDE SEQUENCE [LARGE SCALE GENOMIC DNA]</scope>
    <source>
        <strain evidence="16 17">FP3289</strain>
    </source>
</reference>
<dbReference type="Pfam" id="PF02096">
    <property type="entry name" value="60KD_IMP"/>
    <property type="match status" value="1"/>
</dbReference>
<evidence type="ECO:0000313" key="16">
    <source>
        <dbReference type="EMBL" id="ODS12813.1"/>
    </source>
</evidence>
<evidence type="ECO:0000256" key="2">
    <source>
        <dbReference type="ARBA" id="ARBA00010527"/>
    </source>
</evidence>
<comment type="function">
    <text evidence="13">Required for the insertion and/or proper folding and/or complex formation of integral membrane proteins into the membrane. Involved in integration of membrane proteins that insert both dependently and independently of the Sec translocase complex, as well as at least some lipoproteins. Aids folding of multispanning membrane proteins.</text>
</comment>
<evidence type="ECO:0000256" key="5">
    <source>
        <dbReference type="ARBA" id="ARBA00022475"/>
    </source>
</evidence>
<comment type="subunit">
    <text evidence="13">Interacts with the Sec translocase complex via SecD. Specifically interacts with transmembrane segments of nascent integral membrane proteins during membrane integration.</text>
</comment>
<comment type="subcellular location">
    <subcellularLocation>
        <location evidence="1">Cell inner membrane</location>
        <topology evidence="1">Multi-pass membrane protein</topology>
    </subcellularLocation>
    <subcellularLocation>
        <location evidence="13">Cell membrane</location>
        <topology evidence="13">Multi-pass membrane protein</topology>
    </subcellularLocation>
</comment>
<dbReference type="Proteomes" id="UP000095131">
    <property type="component" value="Unassembled WGS sequence"/>
</dbReference>
<dbReference type="PATRIC" id="fig|45658.8.peg.3129"/>
<keyword evidence="4 13" id="KW-0813">Transport</keyword>
<keyword evidence="8 13" id="KW-1133">Transmembrane helix</keyword>
<evidence type="ECO:0000256" key="7">
    <source>
        <dbReference type="ARBA" id="ARBA00022927"/>
    </source>
</evidence>
<gene>
    <name evidence="13" type="primary">yidC</name>
    <name evidence="16" type="ORF">VSF3289_03185</name>
</gene>
<dbReference type="RefSeq" id="WP_069447296.1">
    <property type="nucleotide sequence ID" value="NZ_MDCJ01000002.1"/>
</dbReference>
<evidence type="ECO:0000256" key="13">
    <source>
        <dbReference type="HAMAP-Rule" id="MF_01810"/>
    </source>
</evidence>
<dbReference type="PRINTS" id="PR00701">
    <property type="entry name" value="60KDINNERMP"/>
</dbReference>
<keyword evidence="10 13" id="KW-0143">Chaperone</keyword>
<dbReference type="CDD" id="cd19961">
    <property type="entry name" value="EcYidC-like_peri"/>
    <property type="match status" value="1"/>
</dbReference>
<comment type="caution">
    <text evidence="16">The sequence shown here is derived from an EMBL/GenBank/DDBJ whole genome shotgun (WGS) entry which is preliminary data.</text>
</comment>
<keyword evidence="7 13" id="KW-0653">Protein transport</keyword>
<dbReference type="GO" id="GO:0032977">
    <property type="term" value="F:membrane insertase activity"/>
    <property type="evidence" value="ECO:0007669"/>
    <property type="project" value="InterPro"/>
</dbReference>
<dbReference type="AlphaFoldDB" id="A0A1E3WSQ4"/>
<dbReference type="HAMAP" id="MF_01810">
    <property type="entry name" value="YidC_type1"/>
    <property type="match status" value="1"/>
</dbReference>
<feature type="transmembrane region" description="Helical" evidence="13">
    <location>
        <begin position="490"/>
        <end position="515"/>
    </location>
</feature>
<dbReference type="InterPro" id="IPR019998">
    <property type="entry name" value="Membr_insert_YidC"/>
</dbReference>
<feature type="domain" description="Membrane insertase YidC/Oxa/ALB C-terminal" evidence="14">
    <location>
        <begin position="350"/>
        <end position="529"/>
    </location>
</feature>
<keyword evidence="9 13" id="KW-0472">Membrane</keyword>
<dbReference type="InterPro" id="IPR028053">
    <property type="entry name" value="Membr_insert_YidC_N"/>
</dbReference>
<dbReference type="GO" id="GO:0015031">
    <property type="term" value="P:protein transport"/>
    <property type="evidence" value="ECO:0007669"/>
    <property type="project" value="UniProtKB-KW"/>
</dbReference>
<proteinExistence type="inferred from homology"/>
<dbReference type="GO" id="GO:0005886">
    <property type="term" value="C:plasma membrane"/>
    <property type="evidence" value="ECO:0007669"/>
    <property type="project" value="UniProtKB-SubCell"/>
</dbReference>
<evidence type="ECO:0000256" key="6">
    <source>
        <dbReference type="ARBA" id="ARBA00022692"/>
    </source>
</evidence>
<evidence type="ECO:0000313" key="17">
    <source>
        <dbReference type="Proteomes" id="UP000095131"/>
    </source>
</evidence>
<dbReference type="CDD" id="cd20070">
    <property type="entry name" value="5TM_YidC_Alb3"/>
    <property type="match status" value="1"/>
</dbReference>
<comment type="caution">
    <text evidence="13">Lacks conserved residue(s) required for the propagation of feature annotation.</text>
</comment>
<comment type="similarity">
    <text evidence="2 13">Belongs to the OXA1/ALB3/YidC family. Type 1 subfamily.</text>
</comment>
<dbReference type="NCBIfam" id="TIGR03592">
    <property type="entry name" value="yidC_oxa1_cterm"/>
    <property type="match status" value="1"/>
</dbReference>
<dbReference type="PANTHER" id="PTHR12428">
    <property type="entry name" value="OXA1"/>
    <property type="match status" value="1"/>
</dbReference>
<keyword evidence="5 13" id="KW-1003">Cell membrane</keyword>
<accession>A0A1E3WSQ4</accession>
<evidence type="ECO:0000256" key="9">
    <source>
        <dbReference type="ARBA" id="ARBA00023136"/>
    </source>
</evidence>
<evidence type="ECO:0000256" key="4">
    <source>
        <dbReference type="ARBA" id="ARBA00022448"/>
    </source>
</evidence>
<evidence type="ECO:0000256" key="12">
    <source>
        <dbReference type="ARBA" id="ARBA00033342"/>
    </source>
</evidence>
<protein>
    <recommendedName>
        <fullName evidence="3 13">Membrane protein insertase YidC</fullName>
    </recommendedName>
    <alternativeName>
        <fullName evidence="12 13">Foldase YidC</fullName>
    </alternativeName>
    <alternativeName>
        <fullName evidence="11 13">Membrane integrase YidC</fullName>
    </alternativeName>
    <alternativeName>
        <fullName evidence="13">Membrane protein YidC</fullName>
    </alternativeName>
</protein>
<dbReference type="EMBL" id="MDCJ01000002">
    <property type="protein sequence ID" value="ODS12813.1"/>
    <property type="molecule type" value="Genomic_DNA"/>
</dbReference>